<keyword evidence="2 10" id="KW-0690">Ribosome biogenesis</keyword>
<dbReference type="NCBIfam" id="TIGR00157">
    <property type="entry name" value="ribosome small subunit-dependent GTPase A"/>
    <property type="match status" value="1"/>
</dbReference>
<evidence type="ECO:0000256" key="7">
    <source>
        <dbReference type="ARBA" id="ARBA00022833"/>
    </source>
</evidence>
<dbReference type="RefSeq" id="WP_212213689.1">
    <property type="nucleotide sequence ID" value="NZ_JAGUCO010000002.1"/>
</dbReference>
<comment type="function">
    <text evidence="10">One of several proteins that assist in the late maturation steps of the functional core of the 30S ribosomal subunit. Helps release RbfA from mature subunits. May play a role in the assembly of ribosomal proteins into the subunit. Circularly permuted GTPase that catalyzes slow GTP hydrolysis, GTPase activity is stimulated by the 30S ribosomal subunit.</text>
</comment>
<comment type="subcellular location">
    <subcellularLocation>
        <location evidence="10">Cytoplasm</location>
    </subcellularLocation>
</comment>
<dbReference type="EC" id="3.6.1.-" evidence="10"/>
<dbReference type="InterPro" id="IPR030378">
    <property type="entry name" value="G_CP_dom"/>
</dbReference>
<evidence type="ECO:0000256" key="9">
    <source>
        <dbReference type="ARBA" id="ARBA00023134"/>
    </source>
</evidence>
<dbReference type="Gene3D" id="3.40.50.300">
    <property type="entry name" value="P-loop containing nucleotide triphosphate hydrolases"/>
    <property type="match status" value="1"/>
</dbReference>
<evidence type="ECO:0000259" key="12">
    <source>
        <dbReference type="PROSITE" id="PS51721"/>
    </source>
</evidence>
<keyword evidence="7 10" id="KW-0862">Zinc</keyword>
<evidence type="ECO:0000256" key="2">
    <source>
        <dbReference type="ARBA" id="ARBA00022517"/>
    </source>
</evidence>
<comment type="similarity">
    <text evidence="10">Belongs to the TRAFAC class YlqF/YawG GTPase family. RsgA subfamily.</text>
</comment>
<keyword evidence="14" id="KW-1185">Reference proteome</keyword>
<dbReference type="CDD" id="cd01854">
    <property type="entry name" value="YjeQ_EngC"/>
    <property type="match status" value="1"/>
</dbReference>
<evidence type="ECO:0000256" key="4">
    <source>
        <dbReference type="ARBA" id="ARBA00022730"/>
    </source>
</evidence>
<comment type="caution">
    <text evidence="13">The sequence shown here is derived from an EMBL/GenBank/DDBJ whole genome shotgun (WGS) entry which is preliminary data.</text>
</comment>
<dbReference type="EMBL" id="JAGUCO010000002">
    <property type="protein sequence ID" value="MBS2097372.1"/>
    <property type="molecule type" value="Genomic_DNA"/>
</dbReference>
<evidence type="ECO:0000259" key="11">
    <source>
        <dbReference type="PROSITE" id="PS50936"/>
    </source>
</evidence>
<reference evidence="13 14" key="1">
    <citation type="journal article" date="2015" name="Int. J. Syst. Evol. Microbiol.">
        <title>Carboxylicivirga linearis sp. nov., isolated from a sea cucumber culture pond.</title>
        <authorList>
            <person name="Wang F.Q."/>
            <person name="Zhou Y.X."/>
            <person name="Lin X.Z."/>
            <person name="Chen G.J."/>
            <person name="Du Z.J."/>
        </authorList>
    </citation>
    <scope>NUCLEOTIDE SEQUENCE [LARGE SCALE GENOMIC DNA]</scope>
    <source>
        <strain evidence="13 14">FB218</strain>
    </source>
</reference>
<evidence type="ECO:0000313" key="13">
    <source>
        <dbReference type="EMBL" id="MBS2097372.1"/>
    </source>
</evidence>
<dbReference type="HAMAP" id="MF_01820">
    <property type="entry name" value="GTPase_RsgA"/>
    <property type="match status" value="1"/>
</dbReference>
<dbReference type="PANTHER" id="PTHR32120">
    <property type="entry name" value="SMALL RIBOSOMAL SUBUNIT BIOGENESIS GTPASE RSGA"/>
    <property type="match status" value="1"/>
</dbReference>
<gene>
    <name evidence="10 13" type="primary">rsgA</name>
    <name evidence="13" type="ORF">KEM10_03715</name>
</gene>
<feature type="binding site" evidence="10">
    <location>
        <position position="283"/>
    </location>
    <ligand>
        <name>Zn(2+)</name>
        <dbReference type="ChEBI" id="CHEBI:29105"/>
    </ligand>
</feature>
<dbReference type="InterPro" id="IPR004881">
    <property type="entry name" value="Ribosome_biogen_GTPase_RsgA"/>
</dbReference>
<organism evidence="13 14">
    <name type="scientific">Carboxylicivirga linearis</name>
    <dbReference type="NCBI Taxonomy" id="1628157"/>
    <lineage>
        <taxon>Bacteria</taxon>
        <taxon>Pseudomonadati</taxon>
        <taxon>Bacteroidota</taxon>
        <taxon>Bacteroidia</taxon>
        <taxon>Marinilabiliales</taxon>
        <taxon>Marinilabiliaceae</taxon>
        <taxon>Carboxylicivirga</taxon>
    </lineage>
</organism>
<feature type="binding site" evidence="10">
    <location>
        <begin position="144"/>
        <end position="147"/>
    </location>
    <ligand>
        <name>GTP</name>
        <dbReference type="ChEBI" id="CHEBI:37565"/>
    </ligand>
</feature>
<feature type="domain" description="EngC GTPase" evidence="11">
    <location>
        <begin position="105"/>
        <end position="252"/>
    </location>
</feature>
<dbReference type="InterPro" id="IPR027417">
    <property type="entry name" value="P-loop_NTPase"/>
</dbReference>
<evidence type="ECO:0000256" key="6">
    <source>
        <dbReference type="ARBA" id="ARBA00022801"/>
    </source>
</evidence>
<keyword evidence="9 10" id="KW-0342">GTP-binding</keyword>
<keyword evidence="6 10" id="KW-0378">Hydrolase</keyword>
<dbReference type="Gene3D" id="1.10.40.50">
    <property type="entry name" value="Probable gtpase engc, domain 3"/>
    <property type="match status" value="1"/>
</dbReference>
<evidence type="ECO:0000256" key="10">
    <source>
        <dbReference type="HAMAP-Rule" id="MF_01820"/>
    </source>
</evidence>
<feature type="binding site" evidence="10">
    <location>
        <position position="291"/>
    </location>
    <ligand>
        <name>Zn(2+)</name>
        <dbReference type="ChEBI" id="CHEBI:29105"/>
    </ligand>
</feature>
<feature type="domain" description="CP-type G" evidence="12">
    <location>
        <begin position="97"/>
        <end position="254"/>
    </location>
</feature>
<dbReference type="Pfam" id="PF03193">
    <property type="entry name" value="RsgA_GTPase"/>
    <property type="match status" value="1"/>
</dbReference>
<comment type="cofactor">
    <cofactor evidence="10">
        <name>Zn(2+)</name>
        <dbReference type="ChEBI" id="CHEBI:29105"/>
    </cofactor>
    <text evidence="10">Binds 1 zinc ion per subunit.</text>
</comment>
<name>A0ABS5JR70_9BACT</name>
<feature type="binding site" evidence="10">
    <location>
        <position position="278"/>
    </location>
    <ligand>
        <name>Zn(2+)</name>
        <dbReference type="ChEBI" id="CHEBI:29105"/>
    </ligand>
</feature>
<proteinExistence type="inferred from homology"/>
<dbReference type="PANTHER" id="PTHR32120:SF10">
    <property type="entry name" value="SMALL RIBOSOMAL SUBUNIT BIOGENESIS GTPASE RSGA"/>
    <property type="match status" value="1"/>
</dbReference>
<dbReference type="SUPFAM" id="SSF52540">
    <property type="entry name" value="P-loop containing nucleoside triphosphate hydrolases"/>
    <property type="match status" value="1"/>
</dbReference>
<keyword evidence="3 10" id="KW-0479">Metal-binding</keyword>
<evidence type="ECO:0000256" key="5">
    <source>
        <dbReference type="ARBA" id="ARBA00022741"/>
    </source>
</evidence>
<dbReference type="Proteomes" id="UP000708576">
    <property type="component" value="Unassembled WGS sequence"/>
</dbReference>
<evidence type="ECO:0000313" key="14">
    <source>
        <dbReference type="Proteomes" id="UP000708576"/>
    </source>
</evidence>
<dbReference type="InterPro" id="IPR010914">
    <property type="entry name" value="RsgA_GTPase_dom"/>
</dbReference>
<sequence length="351" mass="39318">MSDLKTYGYNTFSEIFVSVSTENIGRVTTVNKTNYKIITESGFKTGELTGQMLYSLSPSELPQTGDWVEIINYAESCIITKVLPRKTTLLRKTAGRTSDVQILATNIDTALIVQGLDRDFNINRLERITVALLDAKIKCIIVMNKIDLDPDWQSKVEKVQNRLPDITIIAISALNNTAIDTIQKQLIPQQTYIMIGSSGAGKSTLLNQLVKKEIQQTQTISTSVGKGRHTTTHREMFVLSNGSLLIDSPGVREFGLALSDSDSVTTSFSDIKYLSEKCKYKNCTHTNEPGCAILSALEDGSLLIEEYNSYLKLRNEAIHYQQTVQEKKKKGKNLAKLIKDMKNKNMKKRYD</sequence>
<dbReference type="PROSITE" id="PS51721">
    <property type="entry name" value="G_CP"/>
    <property type="match status" value="1"/>
</dbReference>
<keyword evidence="5 10" id="KW-0547">Nucleotide-binding</keyword>
<comment type="subunit">
    <text evidence="10">Monomer. Associates with 30S ribosomal subunit, binds 16S rRNA.</text>
</comment>
<evidence type="ECO:0000256" key="1">
    <source>
        <dbReference type="ARBA" id="ARBA00022490"/>
    </source>
</evidence>
<keyword evidence="4 10" id="KW-0699">rRNA-binding</keyword>
<feature type="binding site" evidence="10">
    <location>
        <begin position="196"/>
        <end position="204"/>
    </location>
    <ligand>
        <name>GTP</name>
        <dbReference type="ChEBI" id="CHEBI:37565"/>
    </ligand>
</feature>
<protein>
    <recommendedName>
        <fullName evidence="10">Small ribosomal subunit biogenesis GTPase RsgA</fullName>
        <ecNumber evidence="10">3.6.1.-</ecNumber>
    </recommendedName>
</protein>
<feature type="binding site" evidence="10">
    <location>
        <position position="285"/>
    </location>
    <ligand>
        <name>Zn(2+)</name>
        <dbReference type="ChEBI" id="CHEBI:29105"/>
    </ligand>
</feature>
<dbReference type="PROSITE" id="PS50936">
    <property type="entry name" value="ENGC_GTPASE"/>
    <property type="match status" value="1"/>
</dbReference>
<evidence type="ECO:0000256" key="3">
    <source>
        <dbReference type="ARBA" id="ARBA00022723"/>
    </source>
</evidence>
<accession>A0ABS5JR70</accession>
<keyword evidence="8 10" id="KW-0694">RNA-binding</keyword>
<keyword evidence="1 10" id="KW-0963">Cytoplasm</keyword>
<evidence type="ECO:0000256" key="8">
    <source>
        <dbReference type="ARBA" id="ARBA00022884"/>
    </source>
</evidence>